<keyword evidence="1" id="KW-1185">Reference proteome</keyword>
<evidence type="ECO:0000313" key="1">
    <source>
        <dbReference type="Proteomes" id="UP000887565"/>
    </source>
</evidence>
<proteinExistence type="predicted"/>
<name>A0A915KXP1_ROMCU</name>
<dbReference type="Gene3D" id="1.25.40.180">
    <property type="match status" value="1"/>
</dbReference>
<dbReference type="AlphaFoldDB" id="A0A915KXP1"/>
<dbReference type="InterPro" id="IPR016024">
    <property type="entry name" value="ARM-type_fold"/>
</dbReference>
<organism evidence="1 2">
    <name type="scientific">Romanomermis culicivorax</name>
    <name type="common">Nematode worm</name>
    <dbReference type="NCBI Taxonomy" id="13658"/>
    <lineage>
        <taxon>Eukaryota</taxon>
        <taxon>Metazoa</taxon>
        <taxon>Ecdysozoa</taxon>
        <taxon>Nematoda</taxon>
        <taxon>Enoplea</taxon>
        <taxon>Dorylaimia</taxon>
        <taxon>Mermithida</taxon>
        <taxon>Mermithoidea</taxon>
        <taxon>Mermithidae</taxon>
        <taxon>Romanomermis</taxon>
    </lineage>
</organism>
<dbReference type="Proteomes" id="UP000887565">
    <property type="component" value="Unplaced"/>
</dbReference>
<protein>
    <submittedName>
        <fullName evidence="2">Uncharacterized protein</fullName>
    </submittedName>
</protein>
<dbReference type="WBParaSite" id="nRc.2.0.1.t43576-RA">
    <property type="protein sequence ID" value="nRc.2.0.1.t43576-RA"/>
    <property type="gene ID" value="nRc.2.0.1.g43576"/>
</dbReference>
<dbReference type="SUPFAM" id="SSF48371">
    <property type="entry name" value="ARM repeat"/>
    <property type="match status" value="1"/>
</dbReference>
<reference evidence="2" key="1">
    <citation type="submission" date="2022-11" db="UniProtKB">
        <authorList>
            <consortium name="WormBaseParasite"/>
        </authorList>
    </citation>
    <scope>IDENTIFICATION</scope>
</reference>
<accession>A0A915KXP1</accession>
<sequence>MIILHRVILANKRSIFARATPDFDLLIYFHRVVSMDYDQHKSSAMHRLLDGLVEIGSHDEPLIDYAFSVALESVTSNEQLKLLAECVHRKWLSDPQFPPVAIRLIARLGDMNFGDLTLKNLVFSMIVNDFKDRASLRKISRNLFCNSVHFAFEFMRYFYKFKRIKKGKKDADQVHFFHEANQTRVSSMLSIPVINIKSPGQTSREPSIKSPSATSRVTVASCPAKEKRLCPFNVEKKECHQIFSGMVDPLFDYLLSLIDDSATDQEIALLHYLLFLIGPKLEIIKPSRMLNLMLELRRKVIESRLGPRSLALLMEIMELQSHKWNPENLFQPVNAFYLKYRPAQYFLSTIESDENSNDDDQ</sequence>
<evidence type="ECO:0000313" key="2">
    <source>
        <dbReference type="WBParaSite" id="nRc.2.0.1.t43576-RA"/>
    </source>
</evidence>